<name>A0A497ZVE3_9RHOB</name>
<evidence type="ECO:0000313" key="2">
    <source>
        <dbReference type="Proteomes" id="UP000271700"/>
    </source>
</evidence>
<accession>A0A497ZVE3</accession>
<dbReference type="Proteomes" id="UP000271700">
    <property type="component" value="Unassembled WGS sequence"/>
</dbReference>
<dbReference type="STRING" id="981384.GCA_000192475_01830"/>
<dbReference type="PROSITE" id="PS51257">
    <property type="entry name" value="PROKAR_LIPOPROTEIN"/>
    <property type="match status" value="1"/>
</dbReference>
<dbReference type="InterPro" id="IPR005590">
    <property type="entry name" value="DUF333"/>
</dbReference>
<dbReference type="EMBL" id="RCCT01000001">
    <property type="protein sequence ID" value="RLK11174.1"/>
    <property type="molecule type" value="Genomic_DNA"/>
</dbReference>
<organism evidence="1 2">
    <name type="scientific">Ruegeria conchae</name>
    <dbReference type="NCBI Taxonomy" id="981384"/>
    <lineage>
        <taxon>Bacteria</taxon>
        <taxon>Pseudomonadati</taxon>
        <taxon>Pseudomonadota</taxon>
        <taxon>Alphaproteobacteria</taxon>
        <taxon>Rhodobacterales</taxon>
        <taxon>Roseobacteraceae</taxon>
        <taxon>Ruegeria</taxon>
    </lineage>
</organism>
<evidence type="ECO:0008006" key="3">
    <source>
        <dbReference type="Google" id="ProtNLM"/>
    </source>
</evidence>
<dbReference type="RefSeq" id="WP_010441914.1">
    <property type="nucleotide sequence ID" value="NZ_AEYW01000013.1"/>
</dbReference>
<dbReference type="PANTHER" id="PTHR38008:SF2">
    <property type="entry name" value="HEMOLYSIN"/>
    <property type="match status" value="1"/>
</dbReference>
<keyword evidence="2" id="KW-1185">Reference proteome</keyword>
<dbReference type="Pfam" id="PF03891">
    <property type="entry name" value="DUF333"/>
    <property type="match status" value="1"/>
</dbReference>
<sequence>MTRHLIIVTLLATLAACDQPAGQSTELANPAATFCIERGGTYNIQDGDGGQTGICTLPDGTKQDAWDYFRAEHTG</sequence>
<reference evidence="1 2" key="1">
    <citation type="submission" date="2018-10" db="EMBL/GenBank/DDBJ databases">
        <title>Genomic Encyclopedia of Archaeal and Bacterial Type Strains, Phase II (KMG-II): from individual species to whole genera.</title>
        <authorList>
            <person name="Goeker M."/>
        </authorList>
    </citation>
    <scope>NUCLEOTIDE SEQUENCE [LARGE SCALE GENOMIC DNA]</scope>
    <source>
        <strain evidence="1 2">DSM 29317</strain>
    </source>
</reference>
<dbReference type="AlphaFoldDB" id="A0A497ZVE3"/>
<proteinExistence type="predicted"/>
<comment type="caution">
    <text evidence="1">The sequence shown here is derived from an EMBL/GenBank/DDBJ whole genome shotgun (WGS) entry which is preliminary data.</text>
</comment>
<dbReference type="OrthoDB" id="148878at2"/>
<protein>
    <recommendedName>
        <fullName evidence="3">Hemolysin</fullName>
    </recommendedName>
</protein>
<dbReference type="PANTHER" id="PTHR38008">
    <property type="entry name" value="HEMOLYSIN-RELATED"/>
    <property type="match status" value="1"/>
</dbReference>
<evidence type="ECO:0000313" key="1">
    <source>
        <dbReference type="EMBL" id="RLK11174.1"/>
    </source>
</evidence>
<gene>
    <name evidence="1" type="ORF">CLV75_1169</name>
</gene>